<comment type="subcellular location">
    <subcellularLocation>
        <location evidence="1">Membrane</location>
        <topology evidence="1">Multi-pass membrane protein</topology>
    </subcellularLocation>
</comment>
<reference evidence="7 8" key="1">
    <citation type="submission" date="2023-08" db="EMBL/GenBank/DDBJ databases">
        <title>Black Yeasts Isolated from many extreme environments.</title>
        <authorList>
            <person name="Coleine C."/>
            <person name="Stajich J.E."/>
            <person name="Selbmann L."/>
        </authorList>
    </citation>
    <scope>NUCLEOTIDE SEQUENCE [LARGE SCALE GENOMIC DNA]</scope>
    <source>
        <strain evidence="7 8">CCFEE 5792</strain>
    </source>
</reference>
<feature type="region of interest" description="Disordered" evidence="5">
    <location>
        <begin position="360"/>
        <end position="397"/>
    </location>
</feature>
<feature type="transmembrane region" description="Helical" evidence="6">
    <location>
        <begin position="44"/>
        <end position="65"/>
    </location>
</feature>
<evidence type="ECO:0000256" key="4">
    <source>
        <dbReference type="ARBA" id="ARBA00023136"/>
    </source>
</evidence>
<protein>
    <recommendedName>
        <fullName evidence="9">Organic solute transporter Ostalpha-domain-containing protein</fullName>
    </recommendedName>
</protein>
<feature type="transmembrane region" description="Helical" evidence="6">
    <location>
        <begin position="185"/>
        <end position="207"/>
    </location>
</feature>
<evidence type="ECO:0000313" key="8">
    <source>
        <dbReference type="Proteomes" id="UP001358417"/>
    </source>
</evidence>
<dbReference type="GeneID" id="89974018"/>
<feature type="transmembrane region" description="Helical" evidence="6">
    <location>
        <begin position="263"/>
        <end position="283"/>
    </location>
</feature>
<accession>A0AAV9N262</accession>
<feature type="region of interest" description="Disordered" evidence="5">
    <location>
        <begin position="419"/>
        <end position="443"/>
    </location>
</feature>
<dbReference type="RefSeq" id="XP_064703632.1">
    <property type="nucleotide sequence ID" value="XM_064849408.1"/>
</dbReference>
<name>A0AAV9N262_9EURO</name>
<dbReference type="EMBL" id="JAVRRD010000022">
    <property type="protein sequence ID" value="KAK5048174.1"/>
    <property type="molecule type" value="Genomic_DNA"/>
</dbReference>
<keyword evidence="8" id="KW-1185">Reference proteome</keyword>
<proteinExistence type="predicted"/>
<organism evidence="7 8">
    <name type="scientific">Exophiala bonariae</name>
    <dbReference type="NCBI Taxonomy" id="1690606"/>
    <lineage>
        <taxon>Eukaryota</taxon>
        <taxon>Fungi</taxon>
        <taxon>Dikarya</taxon>
        <taxon>Ascomycota</taxon>
        <taxon>Pezizomycotina</taxon>
        <taxon>Eurotiomycetes</taxon>
        <taxon>Chaetothyriomycetidae</taxon>
        <taxon>Chaetothyriales</taxon>
        <taxon>Herpotrichiellaceae</taxon>
        <taxon>Exophiala</taxon>
    </lineage>
</organism>
<evidence type="ECO:0000256" key="5">
    <source>
        <dbReference type="SAM" id="MobiDB-lite"/>
    </source>
</evidence>
<keyword evidence="3 6" id="KW-1133">Transmembrane helix</keyword>
<gene>
    <name evidence="7" type="ORF">LTR84_005844</name>
</gene>
<comment type="caution">
    <text evidence="7">The sequence shown here is derived from an EMBL/GenBank/DDBJ whole genome shotgun (WGS) entry which is preliminary data.</text>
</comment>
<evidence type="ECO:0000256" key="2">
    <source>
        <dbReference type="ARBA" id="ARBA00022692"/>
    </source>
</evidence>
<keyword evidence="2 6" id="KW-0812">Transmembrane</keyword>
<dbReference type="Pfam" id="PF03619">
    <property type="entry name" value="Solute_trans_a"/>
    <property type="match status" value="1"/>
</dbReference>
<dbReference type="AlphaFoldDB" id="A0AAV9N262"/>
<feature type="transmembrane region" description="Helical" evidence="6">
    <location>
        <begin position="219"/>
        <end position="243"/>
    </location>
</feature>
<dbReference type="InterPro" id="IPR005178">
    <property type="entry name" value="Ostalpha/TMEM184C"/>
</dbReference>
<evidence type="ECO:0000256" key="3">
    <source>
        <dbReference type="ARBA" id="ARBA00022989"/>
    </source>
</evidence>
<dbReference type="SMART" id="SM01417">
    <property type="entry name" value="Solute_trans_a"/>
    <property type="match status" value="1"/>
</dbReference>
<feature type="transmembrane region" description="Helical" evidence="6">
    <location>
        <begin position="77"/>
        <end position="98"/>
    </location>
</feature>
<sequence>MTFILLARDDEKGTDGKFVCLRPKPNEHGEKLLIGISFHQLAEYVTMGCLGLATVSALVLIWRHLHHYTRPKEQRQNIRIIIMPVYFCVVSLLSILFYEDSIYITPLLELVCPDEGARPEYFSQLENKDKKGNIITGGSGKWFNHIYFMVFQYPFTKTIATGVQIGTQAADIYCPNSLSPKYAHIWLMLVELLVIGGAIGGVFGFYGRLKPEFNPKYHPLGKLVCFKGIVILLFLQDIIFGFLNSKLFQPTATLTFDDLYFGMPLLLTAIEATIISFTFHWAFSPHIYHEDGFPERERLPIWHAALDAMNLSDIVKASIKAWALLFTSGSGALSFGSSKPRMPLKQRTLQLDDMGREPLTHQTYGHSYTNPHIDTRYQPPSYPPSSSLPNRRYSSSVPPAFQQVQVQAESVVGQAQCGYQSIGRQDPSPEPDQHYSVTPCDVV</sequence>
<dbReference type="GO" id="GO:0016020">
    <property type="term" value="C:membrane"/>
    <property type="evidence" value="ECO:0007669"/>
    <property type="project" value="UniProtKB-SubCell"/>
</dbReference>
<evidence type="ECO:0000256" key="1">
    <source>
        <dbReference type="ARBA" id="ARBA00004141"/>
    </source>
</evidence>
<keyword evidence="4 6" id="KW-0472">Membrane</keyword>
<dbReference type="PANTHER" id="PTHR23423">
    <property type="entry name" value="ORGANIC SOLUTE TRANSPORTER-RELATED"/>
    <property type="match status" value="1"/>
</dbReference>
<dbReference type="Proteomes" id="UP001358417">
    <property type="component" value="Unassembled WGS sequence"/>
</dbReference>
<evidence type="ECO:0000256" key="6">
    <source>
        <dbReference type="SAM" id="Phobius"/>
    </source>
</evidence>
<evidence type="ECO:0000313" key="7">
    <source>
        <dbReference type="EMBL" id="KAK5048174.1"/>
    </source>
</evidence>
<feature type="compositionally biased region" description="Low complexity" evidence="5">
    <location>
        <begin position="376"/>
        <end position="397"/>
    </location>
</feature>
<evidence type="ECO:0008006" key="9">
    <source>
        <dbReference type="Google" id="ProtNLM"/>
    </source>
</evidence>
<feature type="compositionally biased region" description="Polar residues" evidence="5">
    <location>
        <begin position="360"/>
        <end position="372"/>
    </location>
</feature>